<evidence type="ECO:0000313" key="2">
    <source>
        <dbReference type="Proteomes" id="UP000622604"/>
    </source>
</evidence>
<accession>A0A8H9LZ77</accession>
<dbReference type="PANTHER" id="PTHR34322">
    <property type="entry name" value="TRANSPOSASE, Y1_TNP DOMAIN-CONTAINING"/>
    <property type="match status" value="1"/>
</dbReference>
<reference evidence="1" key="2">
    <citation type="submission" date="2020-09" db="EMBL/GenBank/DDBJ databases">
        <authorList>
            <person name="Sun Q."/>
            <person name="Kim S."/>
        </authorList>
    </citation>
    <scope>NUCLEOTIDE SEQUENCE</scope>
    <source>
        <strain evidence="1">KCTC 32337</strain>
    </source>
</reference>
<sequence length="105" mass="11992">MPFAGNPKENMPKGIAYSLKDYCELIDTTGRCIRDDKAGYIDNTQSPILERLGLDSAQWLALTTEFEKHFCYAAGAEQMMNAFKRHTHHQRIRGMSKAKELLKRA</sequence>
<name>A0A8H9LZ77_9ALTE</name>
<dbReference type="EMBL" id="BMZC01000003">
    <property type="protein sequence ID" value="GGZ54860.1"/>
    <property type="molecule type" value="Genomic_DNA"/>
</dbReference>
<organism evidence="1 2">
    <name type="scientific">Paraglaciecola chathamensis</name>
    <dbReference type="NCBI Taxonomy" id="368405"/>
    <lineage>
        <taxon>Bacteria</taxon>
        <taxon>Pseudomonadati</taxon>
        <taxon>Pseudomonadota</taxon>
        <taxon>Gammaproteobacteria</taxon>
        <taxon>Alteromonadales</taxon>
        <taxon>Alteromonadaceae</taxon>
        <taxon>Paraglaciecola</taxon>
    </lineage>
</organism>
<evidence type="ECO:0008006" key="3">
    <source>
        <dbReference type="Google" id="ProtNLM"/>
    </source>
</evidence>
<evidence type="ECO:0000313" key="1">
    <source>
        <dbReference type="EMBL" id="GGZ54860.1"/>
    </source>
</evidence>
<dbReference type="Proteomes" id="UP000622604">
    <property type="component" value="Unassembled WGS sequence"/>
</dbReference>
<protein>
    <recommendedName>
        <fullName evidence="3">Transposase</fullName>
    </recommendedName>
</protein>
<reference evidence="1" key="1">
    <citation type="journal article" date="2014" name="Int. J. Syst. Evol. Microbiol.">
        <title>Complete genome sequence of Corynebacterium casei LMG S-19264T (=DSM 44701T), isolated from a smear-ripened cheese.</title>
        <authorList>
            <consortium name="US DOE Joint Genome Institute (JGI-PGF)"/>
            <person name="Walter F."/>
            <person name="Albersmeier A."/>
            <person name="Kalinowski J."/>
            <person name="Ruckert C."/>
        </authorList>
    </citation>
    <scope>NUCLEOTIDE SEQUENCE</scope>
    <source>
        <strain evidence="1">KCTC 32337</strain>
    </source>
</reference>
<dbReference type="AlphaFoldDB" id="A0A8H9LZ77"/>
<gene>
    <name evidence="1" type="ORF">GCM10011274_11130</name>
</gene>
<proteinExistence type="predicted"/>
<dbReference type="PANTHER" id="PTHR34322:SF2">
    <property type="entry name" value="TRANSPOSASE IS200-LIKE DOMAIN-CONTAINING PROTEIN"/>
    <property type="match status" value="1"/>
</dbReference>
<comment type="caution">
    <text evidence="1">The sequence shown here is derived from an EMBL/GenBank/DDBJ whole genome shotgun (WGS) entry which is preliminary data.</text>
</comment>